<evidence type="ECO:0000313" key="5">
    <source>
        <dbReference type="Proteomes" id="UP000324575"/>
    </source>
</evidence>
<evidence type="ECO:0000256" key="1">
    <source>
        <dbReference type="SAM" id="SignalP"/>
    </source>
</evidence>
<dbReference type="Pfam" id="PF14274">
    <property type="entry name" value="BT_3044-like_C"/>
    <property type="match status" value="1"/>
</dbReference>
<dbReference type="AlphaFoldDB" id="A0A5M8P2R7"/>
<organism evidence="4 5">
    <name type="scientific">Candidatus Ordinivivax streblomastigis</name>
    <dbReference type="NCBI Taxonomy" id="2540710"/>
    <lineage>
        <taxon>Bacteria</taxon>
        <taxon>Pseudomonadati</taxon>
        <taxon>Bacteroidota</taxon>
        <taxon>Bacteroidia</taxon>
        <taxon>Bacteroidales</taxon>
        <taxon>Candidatus Ordinivivax</taxon>
    </lineage>
</organism>
<evidence type="ECO:0000313" key="4">
    <source>
        <dbReference type="EMBL" id="KAA6302777.1"/>
    </source>
</evidence>
<dbReference type="InterPro" id="IPR013728">
    <property type="entry name" value="BT_3987-like_N"/>
</dbReference>
<dbReference type="EMBL" id="SNRX01000005">
    <property type="protein sequence ID" value="KAA6302777.1"/>
    <property type="molecule type" value="Genomic_DNA"/>
</dbReference>
<dbReference type="Pfam" id="PF08522">
    <property type="entry name" value="BT_3987-like_N"/>
    <property type="match status" value="1"/>
</dbReference>
<feature type="signal peptide" evidence="1">
    <location>
        <begin position="1"/>
        <end position="21"/>
    </location>
</feature>
<sequence>MKSIINKIAFALLAGSFFITSCDDVNVLKNEQYIKQVYIIGASDVVWTFDVSYSDEPQNAYISIATGGSKNINTDVNVKLRYNETAIDWYNNKYMFDAPAPYRRLDPAKINIPSMETTIQAGAVYSRLPFTIQTDGLHCDSLYSVAFEIESVSEYEVNKKDSVLILNFNLTNEYAGVYQLSASRSTINSESIAVPDGSLSVSRTLKAVDAKSVRFFNEAKAETRSGYASNEAYFEAVKAYCVQFVKKAGDNNSFDIKPWDGFEIIDGNCTYADGRFTFWYDYSDGTIHYRIEGTLVK</sequence>
<proteinExistence type="predicted"/>
<protein>
    <recommendedName>
        <fullName evidence="6">DUF1735 domain-containing protein</fullName>
    </recommendedName>
</protein>
<feature type="domain" description="BT-3044-like C-terminal" evidence="3">
    <location>
        <begin position="163"/>
        <end position="295"/>
    </location>
</feature>
<dbReference type="InterPro" id="IPR025371">
    <property type="entry name" value="BT_3044-like_C"/>
</dbReference>
<dbReference type="PROSITE" id="PS51257">
    <property type="entry name" value="PROKAR_LIPOPROTEIN"/>
    <property type="match status" value="1"/>
</dbReference>
<evidence type="ECO:0008006" key="6">
    <source>
        <dbReference type="Google" id="ProtNLM"/>
    </source>
</evidence>
<name>A0A5M8P2R7_9BACT</name>
<comment type="caution">
    <text evidence="4">The sequence shown here is derived from an EMBL/GenBank/DDBJ whole genome shotgun (WGS) entry which is preliminary data.</text>
</comment>
<keyword evidence="1" id="KW-0732">Signal</keyword>
<dbReference type="Proteomes" id="UP000324575">
    <property type="component" value="Unassembled WGS sequence"/>
</dbReference>
<feature type="domain" description="BT-3987-like N-terminal" evidence="2">
    <location>
        <begin position="34"/>
        <end position="155"/>
    </location>
</feature>
<dbReference type="Gene3D" id="2.60.40.1740">
    <property type="entry name" value="hypothetical protein (bacova_03559)"/>
    <property type="match status" value="1"/>
</dbReference>
<reference evidence="4 5" key="1">
    <citation type="submission" date="2019-03" db="EMBL/GenBank/DDBJ databases">
        <title>Single cell metagenomics reveals metabolic interactions within the superorganism composed of flagellate Streblomastix strix and complex community of Bacteroidetes bacteria on its surface.</title>
        <authorList>
            <person name="Treitli S.C."/>
            <person name="Kolisko M."/>
            <person name="Husnik F."/>
            <person name="Keeling P."/>
            <person name="Hampl V."/>
        </authorList>
    </citation>
    <scope>NUCLEOTIDE SEQUENCE [LARGE SCALE GENOMIC DNA]</scope>
    <source>
        <strain evidence="4">St1</strain>
    </source>
</reference>
<gene>
    <name evidence="4" type="ORF">EZS26_000947</name>
</gene>
<evidence type="ECO:0000259" key="2">
    <source>
        <dbReference type="Pfam" id="PF08522"/>
    </source>
</evidence>
<accession>A0A5M8P2R7</accession>
<evidence type="ECO:0000259" key="3">
    <source>
        <dbReference type="Pfam" id="PF14274"/>
    </source>
</evidence>
<feature type="chain" id="PRO_5024459089" description="DUF1735 domain-containing protein" evidence="1">
    <location>
        <begin position="22"/>
        <end position="297"/>
    </location>
</feature>